<sequence length="453" mass="48191">MTEESNNDAFHANTEPAKTQGNTKYIAQAGSEPGKMGETNPDILHATSNGAEPTTVDETPPASVHANPKHKKTEASNQPTSYVTSEPPMGDSKQDIFHGWLATDATSPLKHQSFTPKTWEETDVDIKVTHCGVCASDLHTMRSGWGETLYPVCCGHEIVGIAIRVGSHARPGIKIGDRVGVGPQGYNCHKPDCSCCMGGRENYCPNRIGTYGERYPSGAGISYGGFADSTRHNSNSVFNIPSGLDSSSAAVMLCAGATVYEPLKEHGAAAPGKRVGVIGLGGLGHLSVLFAKTMGCQHVVAVSRSEAKRSDALALGADAYIATADEKGWGEKHASSLDLIICTVSDPRMPLKEYLGLLRPKGTFCQVGIPEGPLPQLDTMALVLNGTSVCFSDSASPGNVREMLGLAAEKGVRAWTETRPMGEIGEVVGEMEKGRARFRFVMVNEGNDERMKQ</sequence>
<reference evidence="9 10" key="1">
    <citation type="submission" date="2024-09" db="EMBL/GenBank/DDBJ databases">
        <title>Rethinking Asexuality: The Enigmatic Case of Functional Sexual Genes in Lepraria (Stereocaulaceae).</title>
        <authorList>
            <person name="Doellman M."/>
            <person name="Sun Y."/>
            <person name="Barcenas-Pena A."/>
            <person name="Lumbsch H.T."/>
            <person name="Grewe F."/>
        </authorList>
    </citation>
    <scope>NUCLEOTIDE SEQUENCE [LARGE SCALE GENOMIC DNA]</scope>
    <source>
        <strain evidence="9 10">Grewe 0041</strain>
    </source>
</reference>
<dbReference type="InterPro" id="IPR047109">
    <property type="entry name" value="CAD-like"/>
</dbReference>
<feature type="domain" description="Alcohol dehydrogenase-like C-terminal" evidence="7">
    <location>
        <begin position="282"/>
        <end position="408"/>
    </location>
</feature>
<dbReference type="InterPro" id="IPR036291">
    <property type="entry name" value="NAD(P)-bd_dom_sf"/>
</dbReference>
<proteinExistence type="inferred from homology"/>
<dbReference type="SUPFAM" id="SSF50129">
    <property type="entry name" value="GroES-like"/>
    <property type="match status" value="1"/>
</dbReference>
<dbReference type="PANTHER" id="PTHR42683">
    <property type="entry name" value="ALDEHYDE REDUCTASE"/>
    <property type="match status" value="1"/>
</dbReference>
<protein>
    <recommendedName>
        <fullName evidence="11">Enoyl reductase (ER) domain-containing protein</fullName>
    </recommendedName>
</protein>
<dbReference type="InterPro" id="IPR013149">
    <property type="entry name" value="ADH-like_C"/>
</dbReference>
<dbReference type="PROSITE" id="PS00059">
    <property type="entry name" value="ADH_ZINC"/>
    <property type="match status" value="1"/>
</dbReference>
<keyword evidence="2 5" id="KW-0479">Metal-binding</keyword>
<evidence type="ECO:0000256" key="2">
    <source>
        <dbReference type="ARBA" id="ARBA00022723"/>
    </source>
</evidence>
<evidence type="ECO:0000256" key="4">
    <source>
        <dbReference type="ARBA" id="ARBA00023002"/>
    </source>
</evidence>
<gene>
    <name evidence="9" type="ORF">ABVK25_007729</name>
</gene>
<dbReference type="CDD" id="cd05283">
    <property type="entry name" value="CAD1"/>
    <property type="match status" value="1"/>
</dbReference>
<keyword evidence="4" id="KW-0560">Oxidoreductase</keyword>
<evidence type="ECO:0000256" key="1">
    <source>
        <dbReference type="ARBA" id="ARBA00001947"/>
    </source>
</evidence>
<dbReference type="InterPro" id="IPR002328">
    <property type="entry name" value="ADH_Zn_CS"/>
</dbReference>
<evidence type="ECO:0008006" key="11">
    <source>
        <dbReference type="Google" id="ProtNLM"/>
    </source>
</evidence>
<dbReference type="Gene3D" id="3.40.50.720">
    <property type="entry name" value="NAD(P)-binding Rossmann-like Domain"/>
    <property type="match status" value="1"/>
</dbReference>
<evidence type="ECO:0000259" key="8">
    <source>
        <dbReference type="Pfam" id="PF08240"/>
    </source>
</evidence>
<dbReference type="InterPro" id="IPR013154">
    <property type="entry name" value="ADH-like_N"/>
</dbReference>
<evidence type="ECO:0000313" key="9">
    <source>
        <dbReference type="EMBL" id="KAL2052037.1"/>
    </source>
</evidence>
<dbReference type="Proteomes" id="UP001590951">
    <property type="component" value="Unassembled WGS sequence"/>
</dbReference>
<accession>A0ABR4B409</accession>
<dbReference type="SUPFAM" id="SSF51735">
    <property type="entry name" value="NAD(P)-binding Rossmann-fold domains"/>
    <property type="match status" value="1"/>
</dbReference>
<feature type="compositionally biased region" description="Polar residues" evidence="6">
    <location>
        <begin position="16"/>
        <end position="25"/>
    </location>
</feature>
<comment type="cofactor">
    <cofactor evidence="1 5">
        <name>Zn(2+)</name>
        <dbReference type="ChEBI" id="CHEBI:29105"/>
    </cofactor>
</comment>
<evidence type="ECO:0000259" key="7">
    <source>
        <dbReference type="Pfam" id="PF00107"/>
    </source>
</evidence>
<dbReference type="EMBL" id="JBHFEH010000030">
    <property type="protein sequence ID" value="KAL2052037.1"/>
    <property type="molecule type" value="Genomic_DNA"/>
</dbReference>
<name>A0ABR4B409_9LECA</name>
<dbReference type="Pfam" id="PF08240">
    <property type="entry name" value="ADH_N"/>
    <property type="match status" value="1"/>
</dbReference>
<evidence type="ECO:0000313" key="10">
    <source>
        <dbReference type="Proteomes" id="UP001590951"/>
    </source>
</evidence>
<evidence type="ECO:0000256" key="3">
    <source>
        <dbReference type="ARBA" id="ARBA00022833"/>
    </source>
</evidence>
<feature type="domain" description="Alcohol dehydrogenase-like N-terminal" evidence="8">
    <location>
        <begin position="121"/>
        <end position="241"/>
    </location>
</feature>
<dbReference type="Gene3D" id="3.90.180.10">
    <property type="entry name" value="Medium-chain alcohol dehydrogenases, catalytic domain"/>
    <property type="match status" value="1"/>
</dbReference>
<evidence type="ECO:0000256" key="5">
    <source>
        <dbReference type="RuleBase" id="RU361277"/>
    </source>
</evidence>
<comment type="similarity">
    <text evidence="5">Belongs to the zinc-containing alcohol dehydrogenase family.</text>
</comment>
<comment type="caution">
    <text evidence="9">The sequence shown here is derived from an EMBL/GenBank/DDBJ whole genome shotgun (WGS) entry which is preliminary data.</text>
</comment>
<dbReference type="Pfam" id="PF00107">
    <property type="entry name" value="ADH_zinc_N"/>
    <property type="match status" value="1"/>
</dbReference>
<keyword evidence="3 5" id="KW-0862">Zinc</keyword>
<feature type="compositionally biased region" description="Polar residues" evidence="6">
    <location>
        <begin position="75"/>
        <end position="84"/>
    </location>
</feature>
<feature type="region of interest" description="Disordered" evidence="6">
    <location>
        <begin position="1"/>
        <end position="89"/>
    </location>
</feature>
<dbReference type="InterPro" id="IPR011032">
    <property type="entry name" value="GroES-like_sf"/>
</dbReference>
<keyword evidence="10" id="KW-1185">Reference proteome</keyword>
<evidence type="ECO:0000256" key="6">
    <source>
        <dbReference type="SAM" id="MobiDB-lite"/>
    </source>
</evidence>
<organism evidence="9 10">
    <name type="scientific">Lepraria finkii</name>
    <dbReference type="NCBI Taxonomy" id="1340010"/>
    <lineage>
        <taxon>Eukaryota</taxon>
        <taxon>Fungi</taxon>
        <taxon>Dikarya</taxon>
        <taxon>Ascomycota</taxon>
        <taxon>Pezizomycotina</taxon>
        <taxon>Lecanoromycetes</taxon>
        <taxon>OSLEUM clade</taxon>
        <taxon>Lecanoromycetidae</taxon>
        <taxon>Lecanorales</taxon>
        <taxon>Lecanorineae</taxon>
        <taxon>Stereocaulaceae</taxon>
        <taxon>Lepraria</taxon>
    </lineage>
</organism>